<dbReference type="HOGENOM" id="CLU_3235659_0_0_5"/>
<reference evidence="2 3" key="1">
    <citation type="submission" date="2013-03" db="EMBL/GenBank/DDBJ databases">
        <authorList>
            <person name="Fiebig A."/>
            <person name="Goeker M."/>
            <person name="Klenk H.-P.P."/>
        </authorList>
    </citation>
    <scope>NUCLEOTIDE SEQUENCE [LARGE SCALE GENOMIC DNA]</scope>
    <source>
        <strain evidence="2 3">DSM 17492</strain>
    </source>
</reference>
<sequence>MTAFAPTEGEERSGFEFVWVILLLTGGAIVVTLLVRILFMDVT</sequence>
<protein>
    <submittedName>
        <fullName evidence="2">Uncharacterized protein</fullName>
    </submittedName>
</protein>
<evidence type="ECO:0000313" key="2">
    <source>
        <dbReference type="EMBL" id="EYD71045.1"/>
    </source>
</evidence>
<keyword evidence="1" id="KW-1133">Transmembrane helix</keyword>
<feature type="transmembrane region" description="Helical" evidence="1">
    <location>
        <begin position="17"/>
        <end position="39"/>
    </location>
</feature>
<dbReference type="EMBL" id="APGJ01000007">
    <property type="protein sequence ID" value="EYD71045.1"/>
    <property type="molecule type" value="Genomic_DNA"/>
</dbReference>
<evidence type="ECO:0000256" key="1">
    <source>
        <dbReference type="SAM" id="Phobius"/>
    </source>
</evidence>
<accession>A0A017H9U0</accession>
<evidence type="ECO:0000313" key="3">
    <source>
        <dbReference type="Proteomes" id="UP000025047"/>
    </source>
</evidence>
<dbReference type="Proteomes" id="UP000025047">
    <property type="component" value="Unassembled WGS sequence"/>
</dbReference>
<name>A0A017H9U0_9RHOB</name>
<dbReference type="RefSeq" id="WP_017927139.1">
    <property type="nucleotide sequence ID" value="NZ_KB822995.1"/>
</dbReference>
<dbReference type="PATRIC" id="fig|1122180.6.peg.2673"/>
<keyword evidence="1" id="KW-0812">Transmembrane</keyword>
<dbReference type="STRING" id="1122180.Lokhon_02690"/>
<dbReference type="AlphaFoldDB" id="A0A017H9U0"/>
<organism evidence="2 3">
    <name type="scientific">Limimaricola hongkongensis DSM 17492</name>
    <dbReference type="NCBI Taxonomy" id="1122180"/>
    <lineage>
        <taxon>Bacteria</taxon>
        <taxon>Pseudomonadati</taxon>
        <taxon>Pseudomonadota</taxon>
        <taxon>Alphaproteobacteria</taxon>
        <taxon>Rhodobacterales</taxon>
        <taxon>Paracoccaceae</taxon>
        <taxon>Limimaricola</taxon>
    </lineage>
</organism>
<gene>
    <name evidence="2" type="ORF">Lokhon_02690</name>
</gene>
<proteinExistence type="predicted"/>
<comment type="caution">
    <text evidence="2">The sequence shown here is derived from an EMBL/GenBank/DDBJ whole genome shotgun (WGS) entry which is preliminary data.</text>
</comment>
<keyword evidence="1" id="KW-0472">Membrane</keyword>
<keyword evidence="3" id="KW-1185">Reference proteome</keyword>